<reference evidence="5" key="1">
    <citation type="journal article" date="2021" name="PeerJ">
        <title>Extensive microbial diversity within the chicken gut microbiome revealed by metagenomics and culture.</title>
        <authorList>
            <person name="Gilroy R."/>
            <person name="Ravi A."/>
            <person name="Getino M."/>
            <person name="Pursley I."/>
            <person name="Horton D.L."/>
            <person name="Alikhan N.F."/>
            <person name="Baker D."/>
            <person name="Gharbi K."/>
            <person name="Hall N."/>
            <person name="Watson M."/>
            <person name="Adriaenssens E.M."/>
            <person name="Foster-Nyarko E."/>
            <person name="Jarju S."/>
            <person name="Secka A."/>
            <person name="Antonio M."/>
            <person name="Oren A."/>
            <person name="Chaudhuri R.R."/>
            <person name="La Ragione R."/>
            <person name="Hildebrand F."/>
            <person name="Pallen M.J."/>
        </authorList>
    </citation>
    <scope>NUCLEOTIDE SEQUENCE</scope>
    <source>
        <strain evidence="5">ChiW7-2402</strain>
    </source>
</reference>
<dbReference type="EMBL" id="DXBB01000060">
    <property type="protein sequence ID" value="HIZ72774.1"/>
    <property type="molecule type" value="Genomic_DNA"/>
</dbReference>
<organism evidence="5 6">
    <name type="scientific">Candidatus Gallimonas intestinavium</name>
    <dbReference type="NCBI Taxonomy" id="2838603"/>
    <lineage>
        <taxon>Bacteria</taxon>
        <taxon>Bacillati</taxon>
        <taxon>Bacillota</taxon>
        <taxon>Clostridia</taxon>
        <taxon>Candidatus Gallimonas</taxon>
    </lineage>
</organism>
<evidence type="ECO:0000313" key="5">
    <source>
        <dbReference type="EMBL" id="HIZ72774.1"/>
    </source>
</evidence>
<feature type="binding site" evidence="4">
    <location>
        <position position="154"/>
    </location>
    <ligand>
        <name>substrate</name>
    </ligand>
</feature>
<accession>A0A9D2K0L9</accession>
<dbReference type="InterPro" id="IPR012341">
    <property type="entry name" value="6hp_glycosidase-like_sf"/>
</dbReference>
<keyword evidence="1 5" id="KW-0378">Hydrolase</keyword>
<name>A0A9D2K0L9_9FIRM</name>
<feature type="binding site" evidence="4">
    <location>
        <position position="230"/>
    </location>
    <ligand>
        <name>substrate</name>
    </ligand>
</feature>
<evidence type="ECO:0000313" key="6">
    <source>
        <dbReference type="Proteomes" id="UP000824102"/>
    </source>
</evidence>
<reference evidence="5" key="2">
    <citation type="submission" date="2021-04" db="EMBL/GenBank/DDBJ databases">
        <authorList>
            <person name="Gilroy R."/>
        </authorList>
    </citation>
    <scope>NUCLEOTIDE SEQUENCE</scope>
    <source>
        <strain evidence="5">ChiW7-2402</strain>
    </source>
</reference>
<dbReference type="PANTHER" id="PTHR36845:SF1">
    <property type="entry name" value="HYDROLASE, PUTATIVE (AFU_ORTHOLOGUE AFUA_7G05090)-RELATED"/>
    <property type="match status" value="1"/>
</dbReference>
<dbReference type="GO" id="GO:0000272">
    <property type="term" value="P:polysaccharide catabolic process"/>
    <property type="evidence" value="ECO:0007669"/>
    <property type="project" value="TreeGrafter"/>
</dbReference>
<evidence type="ECO:0000256" key="2">
    <source>
        <dbReference type="ARBA" id="ARBA00038358"/>
    </source>
</evidence>
<feature type="active site" description="Nucleophile" evidence="3">
    <location>
        <position position="93"/>
    </location>
</feature>
<dbReference type="SUPFAM" id="SSF48208">
    <property type="entry name" value="Six-hairpin glycosidases"/>
    <property type="match status" value="1"/>
</dbReference>
<dbReference type="InterPro" id="IPR052369">
    <property type="entry name" value="UG_Glycosaminoglycan_Hydrolase"/>
</dbReference>
<evidence type="ECO:0000256" key="3">
    <source>
        <dbReference type="PIRSR" id="PIRSR610905-1"/>
    </source>
</evidence>
<gene>
    <name evidence="5" type="ORF">H9964_04265</name>
</gene>
<evidence type="ECO:0000256" key="4">
    <source>
        <dbReference type="PIRSR" id="PIRSR610905-2"/>
    </source>
</evidence>
<evidence type="ECO:0000256" key="1">
    <source>
        <dbReference type="ARBA" id="ARBA00022801"/>
    </source>
</evidence>
<dbReference type="Pfam" id="PF07470">
    <property type="entry name" value="Glyco_hydro_88"/>
    <property type="match status" value="1"/>
</dbReference>
<proteinExistence type="inferred from homology"/>
<comment type="similarity">
    <text evidence="2">Belongs to the glycosyl hydrolase 88 family.</text>
</comment>
<feature type="binding site" evidence="4">
    <location>
        <position position="93"/>
    </location>
    <ligand>
        <name>substrate</name>
    </ligand>
</feature>
<protein>
    <submittedName>
        <fullName evidence="5">Glycoside hydrolase family 88 protein</fullName>
    </submittedName>
</protein>
<dbReference type="InterPro" id="IPR008928">
    <property type="entry name" value="6-hairpin_glycosidase_sf"/>
</dbReference>
<dbReference type="Proteomes" id="UP000824102">
    <property type="component" value="Unassembled WGS sequence"/>
</dbReference>
<dbReference type="PANTHER" id="PTHR36845">
    <property type="entry name" value="HYDROLASE, PUTATIVE (AFU_ORTHOLOGUE AFUA_7G05090)-RELATED"/>
    <property type="match status" value="1"/>
</dbReference>
<sequence length="369" mass="41632">MEQAFWQDIADRILQKERAVAARNAWKIPYTAKDGVFDDMGKTNICWWTNGFYAGLLWQLYGWSREEIFRTAAQTIEEKLDQNLLTAQGMDHDSGFKWLLTSVASYRLTGSEASKNRALLAANDLAGRFNLAGGFIRAWNDGGDGRTAGWAIIDCMMNLPLLEWASKELHDPRFSHIARRHADTAKSVFVREDGSVCHIVVFDPESGKRLFSLGGQGYAHGSSWTRGQAWALYGFTLSYLHTKEESYLETAEKVARHFMAHIPESGLIPADFDQPPEPKWEDSSAAAIAACGLIELWKATGSEAYLNGAERFLQALVKLRCCFSPERDELLENGTVAYHDTEHHIQLIYGDYFFTEAVLKLIGKQTFLW</sequence>
<dbReference type="InterPro" id="IPR010905">
    <property type="entry name" value="Glyco_hydro_88"/>
</dbReference>
<feature type="active site" description="Proton donor" evidence="3">
    <location>
        <position position="154"/>
    </location>
</feature>
<comment type="caution">
    <text evidence="5">The sequence shown here is derived from an EMBL/GenBank/DDBJ whole genome shotgun (WGS) entry which is preliminary data.</text>
</comment>
<dbReference type="GO" id="GO:0052757">
    <property type="term" value="F:chondroitin hydrolase activity"/>
    <property type="evidence" value="ECO:0007669"/>
    <property type="project" value="TreeGrafter"/>
</dbReference>
<dbReference type="AlphaFoldDB" id="A0A9D2K0L9"/>
<dbReference type="Gene3D" id="1.50.10.10">
    <property type="match status" value="1"/>
</dbReference>
<feature type="binding site" evidence="4">
    <location>
        <position position="226"/>
    </location>
    <ligand>
        <name>substrate</name>
    </ligand>
</feature>